<reference evidence="12" key="1">
    <citation type="submission" date="2018-12" db="EMBL/GenBank/DDBJ databases">
        <title>Tengunoibacter tsumagoiensis gen. nov., sp. nov., Dictyobacter kobayashii sp. nov., D. alpinus sp. nov., and D. joshuensis sp. nov. and description of Dictyobacteraceae fam. nov. within the order Ktedonobacterales isolated from Tengu-no-mugimeshi.</title>
        <authorList>
            <person name="Wang C.M."/>
            <person name="Zheng Y."/>
            <person name="Sakai Y."/>
            <person name="Toyoda A."/>
            <person name="Minakuchi Y."/>
            <person name="Abe K."/>
            <person name="Yokota A."/>
            <person name="Yabe S."/>
        </authorList>
    </citation>
    <scope>NUCLEOTIDE SEQUENCE [LARGE SCALE GENOMIC DNA]</scope>
    <source>
        <strain evidence="12">Uno3</strain>
    </source>
</reference>
<keyword evidence="3" id="KW-1003">Cell membrane</keyword>
<keyword evidence="6 9" id="KW-0472">Membrane</keyword>
<dbReference type="RefSeq" id="WP_126582461.1">
    <property type="nucleotide sequence ID" value="NZ_BIFR01000002.1"/>
</dbReference>
<feature type="transmembrane region" description="Helical" evidence="9">
    <location>
        <begin position="313"/>
        <end position="334"/>
    </location>
</feature>
<dbReference type="SUPFAM" id="SSF103473">
    <property type="entry name" value="MFS general substrate transporter"/>
    <property type="match status" value="1"/>
</dbReference>
<dbReference type="Pfam" id="PF07690">
    <property type="entry name" value="MFS_1"/>
    <property type="match status" value="1"/>
</dbReference>
<organism evidence="11 12">
    <name type="scientific">Tengunoibacter tsumagoiensis</name>
    <dbReference type="NCBI Taxonomy" id="2014871"/>
    <lineage>
        <taxon>Bacteria</taxon>
        <taxon>Bacillati</taxon>
        <taxon>Chloroflexota</taxon>
        <taxon>Ktedonobacteria</taxon>
        <taxon>Ktedonobacterales</taxon>
        <taxon>Dictyobacteraceae</taxon>
        <taxon>Tengunoibacter</taxon>
    </lineage>
</organism>
<feature type="transmembrane region" description="Helical" evidence="9">
    <location>
        <begin position="399"/>
        <end position="420"/>
    </location>
</feature>
<evidence type="ECO:0000313" key="12">
    <source>
        <dbReference type="Proteomes" id="UP000287352"/>
    </source>
</evidence>
<keyword evidence="2" id="KW-0813">Transport</keyword>
<evidence type="ECO:0000256" key="6">
    <source>
        <dbReference type="ARBA" id="ARBA00023136"/>
    </source>
</evidence>
<dbReference type="InterPro" id="IPR036259">
    <property type="entry name" value="MFS_trans_sf"/>
</dbReference>
<evidence type="ECO:0000256" key="9">
    <source>
        <dbReference type="SAM" id="Phobius"/>
    </source>
</evidence>
<comment type="caution">
    <text evidence="11">The sequence shown here is derived from an EMBL/GenBank/DDBJ whole genome shotgun (WGS) entry which is preliminary data.</text>
</comment>
<dbReference type="PANTHER" id="PTHR23513">
    <property type="entry name" value="INTEGRAL MEMBRANE EFFLUX PROTEIN-RELATED"/>
    <property type="match status" value="1"/>
</dbReference>
<name>A0A402A7I2_9CHLR</name>
<feature type="transmembrane region" description="Helical" evidence="9">
    <location>
        <begin position="71"/>
        <end position="96"/>
    </location>
</feature>
<dbReference type="EMBL" id="BIFR01000002">
    <property type="protein sequence ID" value="GCE14936.1"/>
    <property type="molecule type" value="Genomic_DNA"/>
</dbReference>
<dbReference type="InterPro" id="IPR020846">
    <property type="entry name" value="MFS_dom"/>
</dbReference>
<evidence type="ECO:0000256" key="7">
    <source>
        <dbReference type="ARBA" id="ARBA00038075"/>
    </source>
</evidence>
<evidence type="ECO:0000256" key="3">
    <source>
        <dbReference type="ARBA" id="ARBA00022475"/>
    </source>
</evidence>
<dbReference type="GO" id="GO:0005886">
    <property type="term" value="C:plasma membrane"/>
    <property type="evidence" value="ECO:0007669"/>
    <property type="project" value="UniProtKB-SubCell"/>
</dbReference>
<evidence type="ECO:0000313" key="11">
    <source>
        <dbReference type="EMBL" id="GCE14936.1"/>
    </source>
</evidence>
<evidence type="ECO:0000256" key="2">
    <source>
        <dbReference type="ARBA" id="ARBA00022448"/>
    </source>
</evidence>
<dbReference type="CDD" id="cd06173">
    <property type="entry name" value="MFS_MefA_like"/>
    <property type="match status" value="1"/>
</dbReference>
<evidence type="ECO:0000256" key="8">
    <source>
        <dbReference type="ARBA" id="ARBA00040914"/>
    </source>
</evidence>
<feature type="transmembrane region" description="Helical" evidence="9">
    <location>
        <begin position="198"/>
        <end position="216"/>
    </location>
</feature>
<accession>A0A402A7I2</accession>
<proteinExistence type="inferred from homology"/>
<dbReference type="InterPro" id="IPR011701">
    <property type="entry name" value="MFS"/>
</dbReference>
<protein>
    <recommendedName>
        <fullName evidence="8">Multidrug efflux pump Tap</fullName>
    </recommendedName>
</protein>
<feature type="transmembrane region" description="Helical" evidence="9">
    <location>
        <begin position="41"/>
        <end position="65"/>
    </location>
</feature>
<dbReference type="OrthoDB" id="9775268at2"/>
<feature type="domain" description="Major facilitator superfamily (MFS) profile" evidence="10">
    <location>
        <begin position="33"/>
        <end position="424"/>
    </location>
</feature>
<keyword evidence="12" id="KW-1185">Reference proteome</keyword>
<evidence type="ECO:0000256" key="4">
    <source>
        <dbReference type="ARBA" id="ARBA00022692"/>
    </source>
</evidence>
<dbReference type="Proteomes" id="UP000287352">
    <property type="component" value="Unassembled WGS sequence"/>
</dbReference>
<feature type="transmembrane region" description="Helical" evidence="9">
    <location>
        <begin position="283"/>
        <end position="301"/>
    </location>
</feature>
<evidence type="ECO:0000256" key="5">
    <source>
        <dbReference type="ARBA" id="ARBA00022989"/>
    </source>
</evidence>
<comment type="similarity">
    <text evidence="7">Belongs to the major facilitator superfamily. Drug:H(+) antiporter-3 (DHA3) (TC 2.A.1.21) family.</text>
</comment>
<dbReference type="AlphaFoldDB" id="A0A402A7I2"/>
<comment type="subcellular location">
    <subcellularLocation>
        <location evidence="1">Cell membrane</location>
        <topology evidence="1">Multi-pass membrane protein</topology>
    </subcellularLocation>
</comment>
<dbReference type="PROSITE" id="PS50850">
    <property type="entry name" value="MFS"/>
    <property type="match status" value="1"/>
</dbReference>
<dbReference type="PANTHER" id="PTHR23513:SF9">
    <property type="entry name" value="ENTEROBACTIN EXPORTER ENTS"/>
    <property type="match status" value="1"/>
</dbReference>
<keyword evidence="4 9" id="KW-0812">Transmembrane</keyword>
<gene>
    <name evidence="11" type="ORF">KTT_47950</name>
</gene>
<keyword evidence="5 9" id="KW-1133">Transmembrane helix</keyword>
<evidence type="ECO:0000256" key="1">
    <source>
        <dbReference type="ARBA" id="ARBA00004651"/>
    </source>
</evidence>
<dbReference type="GO" id="GO:0022857">
    <property type="term" value="F:transmembrane transporter activity"/>
    <property type="evidence" value="ECO:0007669"/>
    <property type="project" value="InterPro"/>
</dbReference>
<sequence>MEPMTDDEQFSKDQPEVVAPALAVAEPYLSQNALHFIDFRLLLSGSGLAIFGQQMLAVAIGWQLYIQTNSALVLGGVGLAQVIPLILFFLPAGYIADRVNRKYIVMVAQLVTMVASLCLALIASMHGPLPAIYGCLAAIGGAQSFSQPANSALVSQVIPEQVYENAMRWRSSMIQLAAVIGPAAGGFLIGLFQGATPVYLLSSFFFLIFASLLLFIHVRPQKSPTGEGRKLSSLISGIQFLGQTKVMLAAITLDLFAVLFGGAVALLPIYATSILHAGPIGLGWLQAADSVGGIVMALFLARRPPFKRAGPTLLMAVVGFGLATIVFGLSHWFWLSFLSLMFIGAFDSISVVIRSTLALVRTPDEMRGRVSAVNSLFIGTSNQLGGFESGLAAQFLGPVVAVVAGGIGTLLVVLVVAGIWPDIRHLTTLRETSQEPAN</sequence>
<feature type="transmembrane region" description="Helical" evidence="9">
    <location>
        <begin position="246"/>
        <end position="271"/>
    </location>
</feature>
<feature type="transmembrane region" description="Helical" evidence="9">
    <location>
        <begin position="103"/>
        <end position="125"/>
    </location>
</feature>
<dbReference type="Gene3D" id="1.20.1250.20">
    <property type="entry name" value="MFS general substrate transporter like domains"/>
    <property type="match status" value="2"/>
</dbReference>
<evidence type="ECO:0000259" key="10">
    <source>
        <dbReference type="PROSITE" id="PS50850"/>
    </source>
</evidence>